<comment type="caution">
    <text evidence="3">The sequence shown here is derived from an EMBL/GenBank/DDBJ whole genome shotgun (WGS) entry which is preliminary data.</text>
</comment>
<organism evidence="3 4">
    <name type="scientific">Digitaria exilis</name>
    <dbReference type="NCBI Taxonomy" id="1010633"/>
    <lineage>
        <taxon>Eukaryota</taxon>
        <taxon>Viridiplantae</taxon>
        <taxon>Streptophyta</taxon>
        <taxon>Embryophyta</taxon>
        <taxon>Tracheophyta</taxon>
        <taxon>Spermatophyta</taxon>
        <taxon>Magnoliopsida</taxon>
        <taxon>Liliopsida</taxon>
        <taxon>Poales</taxon>
        <taxon>Poaceae</taxon>
        <taxon>PACMAD clade</taxon>
        <taxon>Panicoideae</taxon>
        <taxon>Panicodae</taxon>
        <taxon>Paniceae</taxon>
        <taxon>Anthephorinae</taxon>
        <taxon>Digitaria</taxon>
    </lineage>
</organism>
<sequence>MSSPAQRPPTPAASAWRAAAGTRLRGPSSSLRPWFLMRSAADGRYYFLRPTGDHHDIRPVVVPPEVTSSEGEAILCALRGWLPVNDGGRLFLRDPISLAEVPLPPAIPSMDDQDPAAAYELSEIFLSDDPLDAPDRRCMAFAFFKAGGDGDGRRILASCVPGVDAEWARFQLDEGDGGGQQHVVGSYWGTLEFFRVQAYVLLGSSNCTLAVCDVHTRRGVSWGSAGGACGTTPSGAWWSAVETSWPR</sequence>
<evidence type="ECO:0000313" key="3">
    <source>
        <dbReference type="EMBL" id="KAF8663047.1"/>
    </source>
</evidence>
<protein>
    <recommendedName>
        <fullName evidence="2">KIB1-4 beta-propeller domain-containing protein</fullName>
    </recommendedName>
</protein>
<feature type="region of interest" description="Disordered" evidence="1">
    <location>
        <begin position="1"/>
        <end position="26"/>
    </location>
</feature>
<feature type="compositionally biased region" description="Pro residues" evidence="1">
    <location>
        <begin position="1"/>
        <end position="11"/>
    </location>
</feature>
<feature type="domain" description="KIB1-4 beta-propeller" evidence="2">
    <location>
        <begin position="65"/>
        <end position="215"/>
    </location>
</feature>
<gene>
    <name evidence="3" type="ORF">HU200_055639</name>
</gene>
<dbReference type="PANTHER" id="PTHR36901">
    <property type="entry name" value="F-BOX DOMAIN CONTAINING PROTEIN, EXPRESSED-RELATED"/>
    <property type="match status" value="1"/>
</dbReference>
<dbReference type="EMBL" id="JACEFO010002379">
    <property type="protein sequence ID" value="KAF8663047.1"/>
    <property type="molecule type" value="Genomic_DNA"/>
</dbReference>
<evidence type="ECO:0000256" key="1">
    <source>
        <dbReference type="SAM" id="MobiDB-lite"/>
    </source>
</evidence>
<keyword evidence="4" id="KW-1185">Reference proteome</keyword>
<feature type="compositionally biased region" description="Low complexity" evidence="1">
    <location>
        <begin position="12"/>
        <end position="23"/>
    </location>
</feature>
<dbReference type="Proteomes" id="UP000636709">
    <property type="component" value="Unassembled WGS sequence"/>
</dbReference>
<dbReference type="OrthoDB" id="681238at2759"/>
<dbReference type="AlphaFoldDB" id="A0A835E4F4"/>
<accession>A0A835E4F4</accession>
<reference evidence="3" key="1">
    <citation type="submission" date="2020-07" db="EMBL/GenBank/DDBJ databases">
        <title>Genome sequence and genetic diversity analysis of an under-domesticated orphan crop, white fonio (Digitaria exilis).</title>
        <authorList>
            <person name="Bennetzen J.L."/>
            <person name="Chen S."/>
            <person name="Ma X."/>
            <person name="Wang X."/>
            <person name="Yssel A.E.J."/>
            <person name="Chaluvadi S.R."/>
            <person name="Johnson M."/>
            <person name="Gangashetty P."/>
            <person name="Hamidou F."/>
            <person name="Sanogo M.D."/>
            <person name="Zwaenepoel A."/>
            <person name="Wallace J."/>
            <person name="Van De Peer Y."/>
            <person name="Van Deynze A."/>
        </authorList>
    </citation>
    <scope>NUCLEOTIDE SEQUENCE</scope>
    <source>
        <tissue evidence="3">Leaves</tissue>
    </source>
</reference>
<dbReference type="PANTHER" id="PTHR36901:SF5">
    <property type="entry name" value="OS10G0520200 PROTEIN"/>
    <property type="match status" value="1"/>
</dbReference>
<dbReference type="Pfam" id="PF03478">
    <property type="entry name" value="Beta-prop_KIB1-4"/>
    <property type="match status" value="1"/>
</dbReference>
<evidence type="ECO:0000313" key="4">
    <source>
        <dbReference type="Proteomes" id="UP000636709"/>
    </source>
</evidence>
<proteinExistence type="predicted"/>
<dbReference type="InterPro" id="IPR005174">
    <property type="entry name" value="KIB1-4_b-propeller"/>
</dbReference>
<evidence type="ECO:0000259" key="2">
    <source>
        <dbReference type="Pfam" id="PF03478"/>
    </source>
</evidence>
<name>A0A835E4F4_9POAL</name>